<keyword evidence="1" id="KW-0808">Transferase</keyword>
<gene>
    <name evidence="4" type="ORF">JIP62_02810</name>
</gene>
<dbReference type="InterPro" id="IPR016181">
    <property type="entry name" value="Acyl_CoA_acyltransferase"/>
</dbReference>
<evidence type="ECO:0000259" key="3">
    <source>
        <dbReference type="PROSITE" id="PS51186"/>
    </source>
</evidence>
<keyword evidence="2" id="KW-0012">Acyltransferase</keyword>
<dbReference type="PANTHER" id="PTHR43877">
    <property type="entry name" value="AMINOALKYLPHOSPHONATE N-ACETYLTRANSFERASE-RELATED-RELATED"/>
    <property type="match status" value="1"/>
</dbReference>
<reference evidence="4 5" key="1">
    <citation type="submission" date="2021-01" db="EMBL/GenBank/DDBJ databases">
        <title>Brevundimonas vitis sp. nov., an bacterium isolated from grape (Vitis vinifera).</title>
        <authorList>
            <person name="Jiang L."/>
            <person name="Lee J."/>
        </authorList>
    </citation>
    <scope>NUCLEOTIDE SEQUENCE [LARGE SCALE GENOMIC DNA]</scope>
    <source>
        <strain evidence="4 5">GRTSA-9</strain>
    </source>
</reference>
<accession>A0ABX7BNF6</accession>
<dbReference type="InterPro" id="IPR000182">
    <property type="entry name" value="GNAT_dom"/>
</dbReference>
<dbReference type="PANTHER" id="PTHR43877:SF2">
    <property type="entry name" value="AMINOALKYLPHOSPHONATE N-ACETYLTRANSFERASE-RELATED"/>
    <property type="match status" value="1"/>
</dbReference>
<sequence length="177" mass="19513">MTDALLIRTASAEDIGRLQPLVHGAYRGDSARRGWTHEADLLDGQRIDVEGLAQVIADPAQLILLAERDGDLVGCVQVTDKGEGLAYLGMLSVDPVRQGGGLGRRLIAAAEDVARDRFAARIMEMTVIVQRTELIAWYERCGYRLTGENRPFPATDPRFGLPLRDDLAFVVLTRDLR</sequence>
<evidence type="ECO:0000256" key="1">
    <source>
        <dbReference type="ARBA" id="ARBA00022679"/>
    </source>
</evidence>
<dbReference type="InterPro" id="IPR050832">
    <property type="entry name" value="Bact_Acetyltransf"/>
</dbReference>
<evidence type="ECO:0000256" key="2">
    <source>
        <dbReference type="ARBA" id="ARBA00023315"/>
    </source>
</evidence>
<dbReference type="CDD" id="cd04301">
    <property type="entry name" value="NAT_SF"/>
    <property type="match status" value="1"/>
</dbReference>
<evidence type="ECO:0000313" key="5">
    <source>
        <dbReference type="Proteomes" id="UP000595448"/>
    </source>
</evidence>
<dbReference type="EMBL" id="CP067977">
    <property type="protein sequence ID" value="QQQ19076.1"/>
    <property type="molecule type" value="Genomic_DNA"/>
</dbReference>
<keyword evidence="5" id="KW-1185">Reference proteome</keyword>
<organism evidence="4 5">
    <name type="scientific">Brevundimonas vitisensis</name>
    <dbReference type="NCBI Taxonomy" id="2800818"/>
    <lineage>
        <taxon>Bacteria</taxon>
        <taxon>Pseudomonadati</taxon>
        <taxon>Pseudomonadota</taxon>
        <taxon>Alphaproteobacteria</taxon>
        <taxon>Caulobacterales</taxon>
        <taxon>Caulobacteraceae</taxon>
        <taxon>Brevundimonas</taxon>
    </lineage>
</organism>
<feature type="domain" description="N-acetyltransferase" evidence="3">
    <location>
        <begin position="5"/>
        <end position="168"/>
    </location>
</feature>
<dbReference type="Gene3D" id="3.40.630.30">
    <property type="match status" value="1"/>
</dbReference>
<dbReference type="Pfam" id="PF00583">
    <property type="entry name" value="Acetyltransf_1"/>
    <property type="match status" value="1"/>
</dbReference>
<dbReference type="RefSeq" id="WP_201103427.1">
    <property type="nucleotide sequence ID" value="NZ_CP067977.1"/>
</dbReference>
<proteinExistence type="predicted"/>
<dbReference type="SUPFAM" id="SSF55729">
    <property type="entry name" value="Acyl-CoA N-acyltransferases (Nat)"/>
    <property type="match status" value="1"/>
</dbReference>
<dbReference type="Proteomes" id="UP000595448">
    <property type="component" value="Chromosome"/>
</dbReference>
<protein>
    <submittedName>
        <fullName evidence="4">GNAT family N-acetyltransferase</fullName>
    </submittedName>
</protein>
<name>A0ABX7BNF6_9CAUL</name>
<evidence type="ECO:0000313" key="4">
    <source>
        <dbReference type="EMBL" id="QQQ19076.1"/>
    </source>
</evidence>
<dbReference type="PROSITE" id="PS51186">
    <property type="entry name" value="GNAT"/>
    <property type="match status" value="1"/>
</dbReference>